<evidence type="ECO:0000256" key="2">
    <source>
        <dbReference type="ARBA" id="ARBA00022692"/>
    </source>
</evidence>
<feature type="compositionally biased region" description="Low complexity" evidence="5">
    <location>
        <begin position="13"/>
        <end position="28"/>
    </location>
</feature>
<keyword evidence="2" id="KW-0812">Transmembrane</keyword>
<dbReference type="PANTHER" id="PTHR17920">
    <property type="entry name" value="TRANSMEMBRANE AND COILED-COIL DOMAIN-CONTAINING PROTEIN 4 TMCO4"/>
    <property type="match status" value="1"/>
</dbReference>
<dbReference type="PANTHER" id="PTHR17920:SF22">
    <property type="entry name" value="DUF726 DOMAIN PROTEIN (AFU_ORTHOLOGUE AFUA_2G12860)"/>
    <property type="match status" value="1"/>
</dbReference>
<keyword evidence="3" id="KW-1133">Transmembrane helix</keyword>
<evidence type="ECO:0008006" key="8">
    <source>
        <dbReference type="Google" id="ProtNLM"/>
    </source>
</evidence>
<feature type="region of interest" description="Disordered" evidence="5">
    <location>
        <begin position="1"/>
        <end position="49"/>
    </location>
</feature>
<dbReference type="Pfam" id="PF05277">
    <property type="entry name" value="DUF726"/>
    <property type="match status" value="1"/>
</dbReference>
<accession>A0A4Z0YRZ3</accession>
<dbReference type="InterPro" id="IPR007941">
    <property type="entry name" value="DUF726"/>
</dbReference>
<feature type="compositionally biased region" description="Basic and acidic residues" evidence="5">
    <location>
        <begin position="801"/>
        <end position="831"/>
    </location>
</feature>
<dbReference type="OrthoDB" id="277931at2759"/>
<feature type="compositionally biased region" description="Basic and acidic residues" evidence="5">
    <location>
        <begin position="752"/>
        <end position="762"/>
    </location>
</feature>
<gene>
    <name evidence="6" type="ORF">E0Z10_g1945</name>
</gene>
<name>A0A4Z0YRZ3_9PEZI</name>
<evidence type="ECO:0000256" key="4">
    <source>
        <dbReference type="ARBA" id="ARBA00023136"/>
    </source>
</evidence>
<dbReference type="AlphaFoldDB" id="A0A4Z0YRZ3"/>
<evidence type="ECO:0000313" key="6">
    <source>
        <dbReference type="EMBL" id="TGJ86784.1"/>
    </source>
</evidence>
<comment type="caution">
    <text evidence="6">The sequence shown here is derived from an EMBL/GenBank/DDBJ whole genome shotgun (WGS) entry which is preliminary data.</text>
</comment>
<dbReference type="Proteomes" id="UP000297716">
    <property type="component" value="Unassembled WGS sequence"/>
</dbReference>
<evidence type="ECO:0000256" key="1">
    <source>
        <dbReference type="ARBA" id="ARBA00004141"/>
    </source>
</evidence>
<feature type="region of interest" description="Disordered" evidence="5">
    <location>
        <begin position="734"/>
        <end position="831"/>
    </location>
</feature>
<evidence type="ECO:0000256" key="3">
    <source>
        <dbReference type="ARBA" id="ARBA00022989"/>
    </source>
</evidence>
<sequence>MQVVQVPVAVPDSSSMDTSTSPTSLTSSGDESQVAPETMPRQPVPSKAFPFKRPEIDLSAMLNIEQMKQLQVLVGAIMDELQMQVRDNFDKMTVTPVEPTDGITTPRAIVLSVPNPGSDKYRSQYGNIGIPVDKPDFGDHDLLLHIMKSHPINLNTTKPKPILTLPRSSDEATTCSKKTETELAMASLTELKRDALGHFGKWRGLVFKRLQEIVIKNGGTGGNVVRKGPQQALGNARRVGFTARGSSARPAVPLLTGDASNAQHIQLYPPMYTALCGLPKEKRALILHMMLLMLLGLDQYPTYSRIALIKLATAMEVPTYVLLQDEYRVSQALAQIIKGISAEEVAQKRAEEGKPAKRWRANGTHNPAASGYSNVLAEPLMAAGIGTVFGGIGLSPSVTATLLGGIGAADSTVPVGTLFGLYGARQGGKTMDAYAKDIQDFALIPMHGSPQSQLIDPKDVPAENRRMRVTIGVSGWTTEENDFRYPWKAFGKLNEVYALRWELEALSKVGAALQTVIKSTAWRAAEKDTVRRNVFTSLKTSHWPNTLIKASKVIDNPWTVAMVRAEKTGLVLAEILTNKVQGERAVSLVGYGLGARVIYACLTSLSEKRAFGIVENVVMFGAPCPSEIRVWAAMKSIVTGRLINVYSKNDYLLGFLYRSCAWHFGIAGLQPIEGVPRVENVDLSDSISNHLHYQYHIGNILLRLRWEDADSSEINKELPKRSLVVHEEHSFALGRRGRASPALGEQNGNIIKEPKIGQDQKGRVVTKQPNGKGVPKDKPAAKQSNGKAKQTPNSGSHHVHAHTDQENSKPRHKQNRMENQRLMRAHRYETQ</sequence>
<dbReference type="EMBL" id="SKBN01000022">
    <property type="protein sequence ID" value="TGJ86784.1"/>
    <property type="molecule type" value="Genomic_DNA"/>
</dbReference>
<reference evidence="6 7" key="1">
    <citation type="submission" date="2019-03" db="EMBL/GenBank/DDBJ databases">
        <title>Draft genome sequence of Xylaria hypoxylon DSM 108379, a ubiquitous saprotrophic-parasitic fungi on hardwood.</title>
        <authorList>
            <person name="Buettner E."/>
            <person name="Leonhardt S."/>
            <person name="Gebauer A.M."/>
            <person name="Liers C."/>
            <person name="Hofrichter M."/>
            <person name="Kellner H."/>
        </authorList>
    </citation>
    <scope>NUCLEOTIDE SEQUENCE [LARGE SCALE GENOMIC DNA]</scope>
    <source>
        <strain evidence="6 7">DSM 108379</strain>
    </source>
</reference>
<keyword evidence="7" id="KW-1185">Reference proteome</keyword>
<evidence type="ECO:0000313" key="7">
    <source>
        <dbReference type="Proteomes" id="UP000297716"/>
    </source>
</evidence>
<proteinExistence type="predicted"/>
<dbReference type="GO" id="GO:0016020">
    <property type="term" value="C:membrane"/>
    <property type="evidence" value="ECO:0007669"/>
    <property type="project" value="UniProtKB-SubCell"/>
</dbReference>
<feature type="compositionally biased region" description="Polar residues" evidence="5">
    <location>
        <begin position="782"/>
        <end position="796"/>
    </location>
</feature>
<organism evidence="6 7">
    <name type="scientific">Xylaria hypoxylon</name>
    <dbReference type="NCBI Taxonomy" id="37992"/>
    <lineage>
        <taxon>Eukaryota</taxon>
        <taxon>Fungi</taxon>
        <taxon>Dikarya</taxon>
        <taxon>Ascomycota</taxon>
        <taxon>Pezizomycotina</taxon>
        <taxon>Sordariomycetes</taxon>
        <taxon>Xylariomycetidae</taxon>
        <taxon>Xylariales</taxon>
        <taxon>Xylariaceae</taxon>
        <taxon>Xylaria</taxon>
    </lineage>
</organism>
<comment type="subcellular location">
    <subcellularLocation>
        <location evidence="1">Membrane</location>
        <topology evidence="1">Multi-pass membrane protein</topology>
    </subcellularLocation>
</comment>
<evidence type="ECO:0000256" key="5">
    <source>
        <dbReference type="SAM" id="MobiDB-lite"/>
    </source>
</evidence>
<protein>
    <recommendedName>
        <fullName evidence="8">DUF726 domain-containing protein</fullName>
    </recommendedName>
</protein>
<keyword evidence="4" id="KW-0472">Membrane</keyword>